<dbReference type="PROSITE" id="PS50011">
    <property type="entry name" value="PROTEIN_KINASE_DOM"/>
    <property type="match status" value="1"/>
</dbReference>
<keyword evidence="3" id="KW-0547">Nucleotide-binding</keyword>
<keyword evidence="9" id="KW-1185">Reference proteome</keyword>
<evidence type="ECO:0000256" key="1">
    <source>
        <dbReference type="ARBA" id="ARBA00022527"/>
    </source>
</evidence>
<evidence type="ECO:0000256" key="6">
    <source>
        <dbReference type="SAM" id="Phobius"/>
    </source>
</evidence>
<sequence>MEDRAPEVILGLPFTEAIDMWGLGCVLSVLFLSCHLLEIGCEYQKIMNILDVLGQPGNHLLDAGTFTNKFFNTNQHLEVSPMEYKKTTGVELQKSERPLNNLDEIVTLPPGVKECIELEDRRALVCLLKGILDSHHNRRITPEKALKHPFITMVHLEEEADSSMS</sequence>
<keyword evidence="8" id="KW-0238">DNA-binding</keyword>
<dbReference type="AlphaFoldDB" id="A0AAV1FLZ7"/>
<dbReference type="Proteomes" id="UP001178508">
    <property type="component" value="Chromosome 8"/>
</dbReference>
<name>A0AAV1FLZ7_XYRNO</name>
<dbReference type="EMBL" id="OY660871">
    <property type="protein sequence ID" value="CAJ1061814.1"/>
    <property type="molecule type" value="Genomic_DNA"/>
</dbReference>
<dbReference type="InterPro" id="IPR050494">
    <property type="entry name" value="Ser_Thr_dual-spec_kinase"/>
</dbReference>
<protein>
    <submittedName>
        <fullName evidence="8">Homeodomain-interacting protein kinase 2-like</fullName>
    </submittedName>
</protein>
<feature type="domain" description="Protein kinase" evidence="7">
    <location>
        <begin position="1"/>
        <end position="151"/>
    </location>
</feature>
<dbReference type="PANTHER" id="PTHR24058">
    <property type="entry name" value="DUAL SPECIFICITY PROTEIN KINASE"/>
    <property type="match status" value="1"/>
</dbReference>
<dbReference type="GO" id="GO:0004713">
    <property type="term" value="F:protein tyrosine kinase activity"/>
    <property type="evidence" value="ECO:0007669"/>
    <property type="project" value="TreeGrafter"/>
</dbReference>
<dbReference type="GO" id="GO:0005737">
    <property type="term" value="C:cytoplasm"/>
    <property type="evidence" value="ECO:0007669"/>
    <property type="project" value="TreeGrafter"/>
</dbReference>
<keyword evidence="5" id="KW-0067">ATP-binding</keyword>
<organism evidence="8 9">
    <name type="scientific">Xyrichtys novacula</name>
    <name type="common">Pearly razorfish</name>
    <name type="synonym">Hemipteronotus novacula</name>
    <dbReference type="NCBI Taxonomy" id="13765"/>
    <lineage>
        <taxon>Eukaryota</taxon>
        <taxon>Metazoa</taxon>
        <taxon>Chordata</taxon>
        <taxon>Craniata</taxon>
        <taxon>Vertebrata</taxon>
        <taxon>Euteleostomi</taxon>
        <taxon>Actinopterygii</taxon>
        <taxon>Neopterygii</taxon>
        <taxon>Teleostei</taxon>
        <taxon>Neoteleostei</taxon>
        <taxon>Acanthomorphata</taxon>
        <taxon>Eupercaria</taxon>
        <taxon>Labriformes</taxon>
        <taxon>Labridae</taxon>
        <taxon>Xyrichtys</taxon>
    </lineage>
</organism>
<evidence type="ECO:0000256" key="4">
    <source>
        <dbReference type="ARBA" id="ARBA00022777"/>
    </source>
</evidence>
<evidence type="ECO:0000313" key="9">
    <source>
        <dbReference type="Proteomes" id="UP001178508"/>
    </source>
</evidence>
<evidence type="ECO:0000259" key="7">
    <source>
        <dbReference type="PROSITE" id="PS50011"/>
    </source>
</evidence>
<keyword evidence="2" id="KW-0808">Transferase</keyword>
<accession>A0AAV1FLZ7</accession>
<evidence type="ECO:0000313" key="8">
    <source>
        <dbReference type="EMBL" id="CAJ1061814.1"/>
    </source>
</evidence>
<keyword evidence="4 8" id="KW-0418">Kinase</keyword>
<feature type="transmembrane region" description="Helical" evidence="6">
    <location>
        <begin position="20"/>
        <end position="37"/>
    </location>
</feature>
<dbReference type="InterPro" id="IPR000719">
    <property type="entry name" value="Prot_kinase_dom"/>
</dbReference>
<reference evidence="8" key="1">
    <citation type="submission" date="2023-08" db="EMBL/GenBank/DDBJ databases">
        <authorList>
            <person name="Alioto T."/>
            <person name="Alioto T."/>
            <person name="Gomez Garrido J."/>
        </authorList>
    </citation>
    <scope>NUCLEOTIDE SEQUENCE</scope>
</reference>
<evidence type="ECO:0000256" key="3">
    <source>
        <dbReference type="ARBA" id="ARBA00022741"/>
    </source>
</evidence>
<dbReference type="GO" id="GO:0003677">
    <property type="term" value="F:DNA binding"/>
    <property type="evidence" value="ECO:0007669"/>
    <property type="project" value="UniProtKB-KW"/>
</dbReference>
<dbReference type="SUPFAM" id="SSF56112">
    <property type="entry name" value="Protein kinase-like (PK-like)"/>
    <property type="match status" value="1"/>
</dbReference>
<dbReference type="GO" id="GO:0005634">
    <property type="term" value="C:nucleus"/>
    <property type="evidence" value="ECO:0007669"/>
    <property type="project" value="TreeGrafter"/>
</dbReference>
<dbReference type="PROSITE" id="PS51257">
    <property type="entry name" value="PROKAR_LIPOPROTEIN"/>
    <property type="match status" value="1"/>
</dbReference>
<dbReference type="Pfam" id="PF00069">
    <property type="entry name" value="Pkinase"/>
    <property type="match status" value="1"/>
</dbReference>
<dbReference type="InterPro" id="IPR011009">
    <property type="entry name" value="Kinase-like_dom_sf"/>
</dbReference>
<evidence type="ECO:0000256" key="5">
    <source>
        <dbReference type="ARBA" id="ARBA00022840"/>
    </source>
</evidence>
<dbReference type="GO" id="GO:0004674">
    <property type="term" value="F:protein serine/threonine kinase activity"/>
    <property type="evidence" value="ECO:0007669"/>
    <property type="project" value="UniProtKB-KW"/>
</dbReference>
<evidence type="ECO:0000256" key="2">
    <source>
        <dbReference type="ARBA" id="ARBA00022679"/>
    </source>
</evidence>
<keyword evidence="1" id="KW-0723">Serine/threonine-protein kinase</keyword>
<dbReference type="Gene3D" id="1.10.510.10">
    <property type="entry name" value="Transferase(Phosphotransferase) domain 1"/>
    <property type="match status" value="1"/>
</dbReference>
<gene>
    <name evidence="8" type="ORF">XNOV1_A024515</name>
</gene>
<keyword evidence="6" id="KW-1133">Transmembrane helix</keyword>
<proteinExistence type="predicted"/>
<keyword evidence="8" id="KW-0371">Homeobox</keyword>
<keyword evidence="6" id="KW-0812">Transmembrane</keyword>
<dbReference type="PANTHER" id="PTHR24058:SF17">
    <property type="entry name" value="HOMEODOMAIN INTERACTING PROTEIN KINASE, ISOFORM D"/>
    <property type="match status" value="1"/>
</dbReference>
<dbReference type="GO" id="GO:0005524">
    <property type="term" value="F:ATP binding"/>
    <property type="evidence" value="ECO:0007669"/>
    <property type="project" value="UniProtKB-KW"/>
</dbReference>
<keyword evidence="6" id="KW-0472">Membrane</keyword>